<dbReference type="PANTHER" id="PTHR36305">
    <property type="entry name" value="PHOSPHATIDYLGLYCEROPHOSPHATASE A"/>
    <property type="match status" value="1"/>
</dbReference>
<organism evidence="3 4">
    <name type="scientific">Spirosoma flavum</name>
    <dbReference type="NCBI Taxonomy" id="2048557"/>
    <lineage>
        <taxon>Bacteria</taxon>
        <taxon>Pseudomonadati</taxon>
        <taxon>Bacteroidota</taxon>
        <taxon>Cytophagia</taxon>
        <taxon>Cytophagales</taxon>
        <taxon>Cytophagaceae</taxon>
        <taxon>Spirosoma</taxon>
    </lineage>
</organism>
<dbReference type="InterPro" id="IPR007686">
    <property type="entry name" value="YutG/PgpA"/>
</dbReference>
<dbReference type="InterPro" id="IPR036681">
    <property type="entry name" value="PgpA-like_sf"/>
</dbReference>
<dbReference type="PIRSF" id="PIRSF006162">
    <property type="entry name" value="PgpA"/>
    <property type="match status" value="1"/>
</dbReference>
<feature type="domain" description="YutG/PgpA" evidence="2">
    <location>
        <begin position="4"/>
        <end position="146"/>
    </location>
</feature>
<dbReference type="InterPro" id="IPR026037">
    <property type="entry name" value="PgpA"/>
</dbReference>
<dbReference type="Proteomes" id="UP001597512">
    <property type="component" value="Unassembled WGS sequence"/>
</dbReference>
<evidence type="ECO:0000259" key="2">
    <source>
        <dbReference type="Pfam" id="PF04608"/>
    </source>
</evidence>
<dbReference type="SUPFAM" id="SSF101307">
    <property type="entry name" value="YutG-like"/>
    <property type="match status" value="1"/>
</dbReference>
<keyword evidence="1" id="KW-0472">Membrane</keyword>
<dbReference type="EMBL" id="JBHUOM010000019">
    <property type="protein sequence ID" value="MFD2935756.1"/>
    <property type="molecule type" value="Genomic_DNA"/>
</dbReference>
<feature type="transmembrane region" description="Helical" evidence="1">
    <location>
        <begin position="45"/>
        <end position="65"/>
    </location>
</feature>
<accession>A0ABW6AKA8</accession>
<dbReference type="CDD" id="cd06971">
    <property type="entry name" value="PgpA"/>
    <property type="match status" value="1"/>
</dbReference>
<proteinExistence type="predicted"/>
<reference evidence="4" key="1">
    <citation type="journal article" date="2019" name="Int. J. Syst. Evol. Microbiol.">
        <title>The Global Catalogue of Microorganisms (GCM) 10K type strain sequencing project: providing services to taxonomists for standard genome sequencing and annotation.</title>
        <authorList>
            <consortium name="The Broad Institute Genomics Platform"/>
            <consortium name="The Broad Institute Genome Sequencing Center for Infectious Disease"/>
            <person name="Wu L."/>
            <person name="Ma J."/>
        </authorList>
    </citation>
    <scope>NUCLEOTIDE SEQUENCE [LARGE SCALE GENOMIC DNA]</scope>
    <source>
        <strain evidence="4">KCTC 52490</strain>
    </source>
</reference>
<protein>
    <submittedName>
        <fullName evidence="3">Phosphatidylglycerophosphatase A</fullName>
    </submittedName>
</protein>
<keyword evidence="4" id="KW-1185">Reference proteome</keyword>
<dbReference type="PANTHER" id="PTHR36305:SF1">
    <property type="entry name" value="PHOSPHATIDYLGLYCEROPHOSPHATASE A"/>
    <property type="match status" value="1"/>
</dbReference>
<keyword evidence="1" id="KW-0812">Transmembrane</keyword>
<keyword evidence="1" id="KW-1133">Transmembrane helix</keyword>
<name>A0ABW6AKA8_9BACT</name>
<evidence type="ECO:0000256" key="1">
    <source>
        <dbReference type="SAM" id="Phobius"/>
    </source>
</evidence>
<feature type="transmembrane region" description="Helical" evidence="1">
    <location>
        <begin position="12"/>
        <end position="33"/>
    </location>
</feature>
<feature type="transmembrane region" description="Helical" evidence="1">
    <location>
        <begin position="129"/>
        <end position="152"/>
    </location>
</feature>
<gene>
    <name evidence="3" type="ORF">ACFS25_18390</name>
</gene>
<comment type="caution">
    <text evidence="3">The sequence shown here is derived from an EMBL/GenBank/DDBJ whole genome shotgun (WGS) entry which is preliminary data.</text>
</comment>
<sequence>MHKLIATGLGIGYIPKGGGTVASVVCCGIWYLVQPDAVQPGGYLFFAPLLITVIITTVGIWSATVVEQQWGKDSYRVVIDEVAGMCLSLLFIPINEKSLLAGLILFRLFDIFKPFGIRKLEKLSGGWGVMMDDLLAGLYTNLLLQGALALGFL</sequence>
<dbReference type="Pfam" id="PF04608">
    <property type="entry name" value="PgpA"/>
    <property type="match status" value="1"/>
</dbReference>
<evidence type="ECO:0000313" key="3">
    <source>
        <dbReference type="EMBL" id="MFD2935756.1"/>
    </source>
</evidence>
<dbReference type="RefSeq" id="WP_381503944.1">
    <property type="nucleotide sequence ID" value="NZ_JBHUOM010000019.1"/>
</dbReference>
<evidence type="ECO:0000313" key="4">
    <source>
        <dbReference type="Proteomes" id="UP001597512"/>
    </source>
</evidence>